<dbReference type="PANTHER" id="PTHR21716">
    <property type="entry name" value="TRANSMEMBRANE PROTEIN"/>
    <property type="match status" value="1"/>
</dbReference>
<feature type="transmembrane region" description="Helical" evidence="6">
    <location>
        <begin position="73"/>
        <end position="93"/>
    </location>
</feature>
<dbReference type="InterPro" id="IPR002549">
    <property type="entry name" value="AI-2E-like"/>
</dbReference>
<evidence type="ECO:0000256" key="1">
    <source>
        <dbReference type="ARBA" id="ARBA00004141"/>
    </source>
</evidence>
<dbReference type="Pfam" id="PF01594">
    <property type="entry name" value="AI-2E_transport"/>
    <property type="match status" value="1"/>
</dbReference>
<reference evidence="7 8" key="1">
    <citation type="submission" date="2017-04" db="EMBL/GenBank/DDBJ databases">
        <authorList>
            <person name="Afonso C.L."/>
            <person name="Miller P.J."/>
            <person name="Scott M.A."/>
            <person name="Spackman E."/>
            <person name="Goraichik I."/>
            <person name="Dimitrov K.M."/>
            <person name="Suarez D.L."/>
            <person name="Swayne D.E."/>
        </authorList>
    </citation>
    <scope>NUCLEOTIDE SEQUENCE [LARGE SCALE GENOMIC DNA]</scope>
    <source>
        <strain evidence="7 8">USBA 355</strain>
    </source>
</reference>
<keyword evidence="5 6" id="KW-0472">Membrane</keyword>
<evidence type="ECO:0000256" key="6">
    <source>
        <dbReference type="SAM" id="Phobius"/>
    </source>
</evidence>
<proteinExistence type="inferred from homology"/>
<evidence type="ECO:0000256" key="2">
    <source>
        <dbReference type="ARBA" id="ARBA00009773"/>
    </source>
</evidence>
<feature type="transmembrane region" description="Helical" evidence="6">
    <location>
        <begin position="44"/>
        <end position="61"/>
    </location>
</feature>
<comment type="subcellular location">
    <subcellularLocation>
        <location evidence="1">Membrane</location>
        <topology evidence="1">Multi-pass membrane protein</topology>
    </subcellularLocation>
</comment>
<evidence type="ECO:0000256" key="4">
    <source>
        <dbReference type="ARBA" id="ARBA00022989"/>
    </source>
</evidence>
<dbReference type="GO" id="GO:0016020">
    <property type="term" value="C:membrane"/>
    <property type="evidence" value="ECO:0007669"/>
    <property type="project" value="UniProtKB-SubCell"/>
</dbReference>
<sequence length="387" mass="41789">MSEVQQQAETGPVTVRVPKGTRFALCTCALVLFVGMLYVARDFFLPLVLAFLIALTLSPIVRAGRRRGVPPFVTALVLVVGLSLTILAGATLLTRPVTNWIQEAPRIGYQLRSKLHDLRESVAQVTEASKEVQKLTESVKDPEVQRVSVEQPGFLPSAADDVVAVLAMLLLTAILILFLLGSSEMIYEKIVRVLPTMTDKKRALRLIFDIERTVSRYLLSITLINIGLGCFVGSAMWLLGVPNPVLWGVAATALNYLPYVGNLVGIVTVAVVSIVSFPTLTEALLPPLAYLTLTSLEGQLVTPLLLGRNLEINAVAILVALSFWGWLWGIAGMLIAVPLLIVMRAIGEHFEDLGAIAEFLSSSGRIVHAAPEAEARSPSEAPLPVAD</sequence>
<dbReference type="PANTHER" id="PTHR21716:SF16">
    <property type="entry name" value="BLL1467 PROTEIN"/>
    <property type="match status" value="1"/>
</dbReference>
<feature type="transmembrane region" description="Helical" evidence="6">
    <location>
        <begin position="21"/>
        <end position="38"/>
    </location>
</feature>
<evidence type="ECO:0000256" key="3">
    <source>
        <dbReference type="ARBA" id="ARBA00022692"/>
    </source>
</evidence>
<dbReference type="RefSeq" id="WP_159460362.1">
    <property type="nucleotide sequence ID" value="NZ_FWZX01000039.1"/>
</dbReference>
<comment type="similarity">
    <text evidence="2">Belongs to the autoinducer-2 exporter (AI-2E) (TC 2.A.86) family.</text>
</comment>
<feature type="transmembrane region" description="Helical" evidence="6">
    <location>
        <begin position="162"/>
        <end position="180"/>
    </location>
</feature>
<dbReference type="EMBL" id="FWZX01000039">
    <property type="protein sequence ID" value="SMF78979.1"/>
    <property type="molecule type" value="Genomic_DNA"/>
</dbReference>
<keyword evidence="3 6" id="KW-0812">Transmembrane</keyword>
<dbReference type="Proteomes" id="UP000192917">
    <property type="component" value="Unassembled WGS sequence"/>
</dbReference>
<feature type="transmembrane region" description="Helical" evidence="6">
    <location>
        <begin position="312"/>
        <end position="341"/>
    </location>
</feature>
<organism evidence="7 8">
    <name type="scientific">Tistlia consotensis USBA 355</name>
    <dbReference type="NCBI Taxonomy" id="560819"/>
    <lineage>
        <taxon>Bacteria</taxon>
        <taxon>Pseudomonadati</taxon>
        <taxon>Pseudomonadota</taxon>
        <taxon>Alphaproteobacteria</taxon>
        <taxon>Rhodospirillales</taxon>
        <taxon>Rhodovibrionaceae</taxon>
        <taxon>Tistlia</taxon>
    </lineage>
</organism>
<keyword evidence="4 6" id="KW-1133">Transmembrane helix</keyword>
<dbReference type="AlphaFoldDB" id="A0A1Y6CPF1"/>
<feature type="transmembrane region" description="Helical" evidence="6">
    <location>
        <begin position="288"/>
        <end position="306"/>
    </location>
</feature>
<feature type="transmembrane region" description="Helical" evidence="6">
    <location>
        <begin position="259"/>
        <end position="281"/>
    </location>
</feature>
<gene>
    <name evidence="7" type="ORF">SAMN05428998_13933</name>
</gene>
<evidence type="ECO:0000256" key="5">
    <source>
        <dbReference type="ARBA" id="ARBA00023136"/>
    </source>
</evidence>
<keyword evidence="8" id="KW-1185">Reference proteome</keyword>
<dbReference type="GO" id="GO:0055085">
    <property type="term" value="P:transmembrane transport"/>
    <property type="evidence" value="ECO:0007669"/>
    <property type="project" value="TreeGrafter"/>
</dbReference>
<name>A0A1Y6CPF1_9PROT</name>
<dbReference type="STRING" id="560819.SAMN05428998_13933"/>
<accession>A0A1Y6CPF1</accession>
<feature type="transmembrane region" description="Helical" evidence="6">
    <location>
        <begin position="217"/>
        <end position="239"/>
    </location>
</feature>
<evidence type="ECO:0000313" key="7">
    <source>
        <dbReference type="EMBL" id="SMF78979.1"/>
    </source>
</evidence>
<evidence type="ECO:0000313" key="8">
    <source>
        <dbReference type="Proteomes" id="UP000192917"/>
    </source>
</evidence>
<protein>
    <submittedName>
        <fullName evidence="7">Predicted PurR-regulated permease PerM</fullName>
    </submittedName>
</protein>